<dbReference type="Gene3D" id="3.40.640.10">
    <property type="entry name" value="Type I PLP-dependent aspartate aminotransferase-like (Major domain)"/>
    <property type="match status" value="1"/>
</dbReference>
<dbReference type="SUPFAM" id="SSF53383">
    <property type="entry name" value="PLP-dependent transferases"/>
    <property type="match status" value="1"/>
</dbReference>
<dbReference type="GO" id="GO:0000271">
    <property type="term" value="P:polysaccharide biosynthetic process"/>
    <property type="evidence" value="ECO:0007669"/>
    <property type="project" value="TreeGrafter"/>
</dbReference>
<dbReference type="PANTHER" id="PTHR30244">
    <property type="entry name" value="TRANSAMINASE"/>
    <property type="match status" value="1"/>
</dbReference>
<name>A0A5S9F3E7_UABAM</name>
<dbReference type="GO" id="GO:0008483">
    <property type="term" value="F:transaminase activity"/>
    <property type="evidence" value="ECO:0007669"/>
    <property type="project" value="UniProtKB-KW"/>
</dbReference>
<evidence type="ECO:0000313" key="6">
    <source>
        <dbReference type="EMBL" id="BBM84181.1"/>
    </source>
</evidence>
<evidence type="ECO:0000256" key="3">
    <source>
        <dbReference type="PIRSR" id="PIRSR000390-1"/>
    </source>
</evidence>
<evidence type="ECO:0000256" key="1">
    <source>
        <dbReference type="ARBA" id="ARBA00022898"/>
    </source>
</evidence>
<dbReference type="EMBL" id="AP019860">
    <property type="protein sequence ID" value="BBM84181.1"/>
    <property type="molecule type" value="Genomic_DNA"/>
</dbReference>
<feature type="active site" description="Proton acceptor" evidence="3">
    <location>
        <position position="191"/>
    </location>
</feature>
<dbReference type="AlphaFoldDB" id="A0A5S9F3E7"/>
<evidence type="ECO:0000256" key="2">
    <source>
        <dbReference type="ARBA" id="ARBA00037999"/>
    </source>
</evidence>
<comment type="similarity">
    <text evidence="2 5">Belongs to the DegT/DnrJ/EryC1 family.</text>
</comment>
<keyword evidence="6" id="KW-0032">Aminotransferase</keyword>
<organism evidence="6 7">
    <name type="scientific">Uabimicrobium amorphum</name>
    <dbReference type="NCBI Taxonomy" id="2596890"/>
    <lineage>
        <taxon>Bacteria</taxon>
        <taxon>Pseudomonadati</taxon>
        <taxon>Planctomycetota</taxon>
        <taxon>Candidatus Uabimicrobiia</taxon>
        <taxon>Candidatus Uabimicrobiales</taxon>
        <taxon>Candidatus Uabimicrobiaceae</taxon>
        <taxon>Candidatus Uabimicrobium</taxon>
    </lineage>
</organism>
<sequence length="372" mass="41178">MNIPFIDLKQQYLTIKEEVNDSILKVLQHGQYVLGPEIRDLESELAQFIQVQHVLTCSSGTDALLLALMAYDVGPGDAVFTTPFTFIATAEVISLLGATPVFVDIDEKTFNIAPQLLEEKIATLPENLNAKAIIAVDLFGLCADYDELTSVANKHNLILVEDAAQSLGAVYKGKKAGAFGHVAATSFYPAKPLGAYGDGGAVFTNDTSIHEKMESIRVHGQGKNKYDNVRLGLNARMDTIQAAVLLHKLQIFPREIEQRQQIANLYTQSLNEYVTTPFIPDDCTSTWAQYSILSDKREVIQKHLKEQGIPTCIFYAKPLHMQDAFKSLGYKQGDFPISENAAQKIMSLPMHPYLKPQDQQHIIAQIIAAVNK</sequence>
<dbReference type="Proteomes" id="UP000326354">
    <property type="component" value="Chromosome"/>
</dbReference>
<feature type="modified residue" description="N6-(pyridoxal phosphate)lysine" evidence="4">
    <location>
        <position position="191"/>
    </location>
</feature>
<dbReference type="InterPro" id="IPR000653">
    <property type="entry name" value="DegT/StrS_aminotransferase"/>
</dbReference>
<dbReference type="CDD" id="cd00616">
    <property type="entry name" value="AHBA_syn"/>
    <property type="match status" value="1"/>
</dbReference>
<keyword evidence="7" id="KW-1185">Reference proteome</keyword>
<dbReference type="KEGG" id="uam:UABAM_02537"/>
<dbReference type="PANTHER" id="PTHR30244:SF42">
    <property type="entry name" value="UDP-2-ACETAMIDO-2-DEOXY-3-OXO-D-GLUCURONATE AMINOTRANSFERASE"/>
    <property type="match status" value="1"/>
</dbReference>
<dbReference type="GO" id="GO:0030170">
    <property type="term" value="F:pyridoxal phosphate binding"/>
    <property type="evidence" value="ECO:0007669"/>
    <property type="project" value="UniProtKB-ARBA"/>
</dbReference>
<dbReference type="InterPro" id="IPR015424">
    <property type="entry name" value="PyrdxlP-dep_Trfase"/>
</dbReference>
<evidence type="ECO:0000256" key="5">
    <source>
        <dbReference type="RuleBase" id="RU004508"/>
    </source>
</evidence>
<evidence type="ECO:0000313" key="7">
    <source>
        <dbReference type="Proteomes" id="UP000326354"/>
    </source>
</evidence>
<gene>
    <name evidence="6" type="ORF">UABAM_02537</name>
</gene>
<keyword evidence="6" id="KW-0808">Transferase</keyword>
<accession>A0A5S9F3E7</accession>
<reference evidence="6 7" key="1">
    <citation type="submission" date="2019-08" db="EMBL/GenBank/DDBJ databases">
        <title>Complete genome sequence of Candidatus Uab amorphum.</title>
        <authorList>
            <person name="Shiratori T."/>
            <person name="Suzuki S."/>
            <person name="Kakizawa Y."/>
            <person name="Ishida K."/>
        </authorList>
    </citation>
    <scope>NUCLEOTIDE SEQUENCE [LARGE SCALE GENOMIC DNA]</scope>
    <source>
        <strain evidence="6 7">SRT547</strain>
    </source>
</reference>
<protein>
    <submittedName>
        <fullName evidence="6">Aminotransferase DegT</fullName>
    </submittedName>
</protein>
<proteinExistence type="inferred from homology"/>
<keyword evidence="1 4" id="KW-0663">Pyridoxal phosphate</keyword>
<dbReference type="InterPro" id="IPR015422">
    <property type="entry name" value="PyrdxlP-dep_Trfase_small"/>
</dbReference>
<dbReference type="PIRSF" id="PIRSF000390">
    <property type="entry name" value="PLP_StrS"/>
    <property type="match status" value="1"/>
</dbReference>
<dbReference type="InterPro" id="IPR015421">
    <property type="entry name" value="PyrdxlP-dep_Trfase_major"/>
</dbReference>
<dbReference type="Gene3D" id="3.90.1150.10">
    <property type="entry name" value="Aspartate Aminotransferase, domain 1"/>
    <property type="match status" value="1"/>
</dbReference>
<dbReference type="FunFam" id="3.40.640.10:FF:000089">
    <property type="entry name" value="Aminotransferase, DegT/DnrJ/EryC1/StrS family"/>
    <property type="match status" value="1"/>
</dbReference>
<dbReference type="RefSeq" id="WP_151968351.1">
    <property type="nucleotide sequence ID" value="NZ_AP019860.1"/>
</dbReference>
<evidence type="ECO:0000256" key="4">
    <source>
        <dbReference type="PIRSR" id="PIRSR000390-2"/>
    </source>
</evidence>
<dbReference type="OrthoDB" id="9810913at2"/>
<dbReference type="Pfam" id="PF01041">
    <property type="entry name" value="DegT_DnrJ_EryC1"/>
    <property type="match status" value="1"/>
</dbReference>